<dbReference type="PANTHER" id="PTHR22974">
    <property type="entry name" value="MIXED LINEAGE PROTEIN KINASE"/>
    <property type="match status" value="1"/>
</dbReference>
<dbReference type="InterPro" id="IPR017441">
    <property type="entry name" value="Protein_kinase_ATP_BS"/>
</dbReference>
<feature type="domain" description="Protein kinase" evidence="8">
    <location>
        <begin position="399"/>
        <end position="666"/>
    </location>
</feature>
<dbReference type="GO" id="GO:0034501">
    <property type="term" value="P:protein localization to kinetochore"/>
    <property type="evidence" value="ECO:0007669"/>
    <property type="project" value="TreeGrafter"/>
</dbReference>
<dbReference type="InterPro" id="IPR011009">
    <property type="entry name" value="Kinase-like_dom_sf"/>
</dbReference>
<dbReference type="PROSITE" id="PS00108">
    <property type="entry name" value="PROTEIN_KINASE_ST"/>
    <property type="match status" value="1"/>
</dbReference>
<dbReference type="AlphaFoldDB" id="A0A9P8TEN5"/>
<evidence type="ECO:0000256" key="5">
    <source>
        <dbReference type="ARBA" id="ARBA00022840"/>
    </source>
</evidence>
<evidence type="ECO:0000313" key="10">
    <source>
        <dbReference type="Proteomes" id="UP000769528"/>
    </source>
</evidence>
<organism evidence="9 10">
    <name type="scientific">Wickerhamomyces mucosus</name>
    <dbReference type="NCBI Taxonomy" id="1378264"/>
    <lineage>
        <taxon>Eukaryota</taxon>
        <taxon>Fungi</taxon>
        <taxon>Dikarya</taxon>
        <taxon>Ascomycota</taxon>
        <taxon>Saccharomycotina</taxon>
        <taxon>Saccharomycetes</taxon>
        <taxon>Phaffomycetales</taxon>
        <taxon>Wickerhamomycetaceae</taxon>
        <taxon>Wickerhamomyces</taxon>
    </lineage>
</organism>
<feature type="region of interest" description="Disordered" evidence="7">
    <location>
        <begin position="1"/>
        <end position="22"/>
    </location>
</feature>
<dbReference type="InterPro" id="IPR000719">
    <property type="entry name" value="Prot_kinase_dom"/>
</dbReference>
<dbReference type="SMART" id="SM00220">
    <property type="entry name" value="S_TKc"/>
    <property type="match status" value="1"/>
</dbReference>
<dbReference type="Gene3D" id="1.10.510.10">
    <property type="entry name" value="Transferase(Phosphotransferase) domain 1"/>
    <property type="match status" value="1"/>
</dbReference>
<sequence>MSIRNKFLDQNDSDDDGNDFEPPILSEYALALLQREKQNTLKLPKKVNFSKIEQSNIIHDQDSNQSDNNNNNNNNNINHNITSHTNQSESESIFTKNVNNNNNVDDIISSPINQLKTPIDKFTSLSNEQNSFHNIGSKSSIRRKNRIFGSLGPPKRASYQFTDDQQNIMNKDNDIQDDSQINSLEISSPEIYDNQKRNLTKIDELSTQFSSIKTNNNNNNNNNNNSTPKKSLKHYQSPTSQSKIFDFEGLNPYQYSKKHNLSSNDLPKLVQIYFDQQKSELKDNLAINSPIRLKEVMQNKIDKELNDQLSNSLKSEKENLYKVEDLKKIPSTNRKPLGELEIFNNNNTNLNTNNNNNKSKFKQQQQPEYMERHYKQTQPLKPEASNVSSKFLNINGKQYEKLELLGKGGSSKVFKVKSSNNRVYAIKKITFDEFDDSSIIGFKGEIELLNKLRGEDRVVKLIDHSLQQSSLLVVMECGDIDLSHVLQKRLDYPLDVEFIRFHSNEILKCVKAVHDSGIVHSDLKPANFLFVKGVLKIIDFGIANAVPENTVNIYRDSQIGTPNYMAPEALIDNEKSTTWKVGKPSDIWSCGCIIYQMVYGRPPYGGYQGSKRLLAIMNPDIKIPYPEKGLGAIKIPNTLLETIQQCLIRDPNKRLTVDQLLTNPFCKPRIVTQQFINDLVKNAITYGISKDKIDDKELTGLANDVWRRVSNLSL</sequence>
<keyword evidence="4" id="KW-0418">Kinase</keyword>
<reference evidence="9" key="1">
    <citation type="journal article" date="2021" name="Open Biol.">
        <title>Shared evolutionary footprints suggest mitochondrial oxidative damage underlies multiple complex I losses in fungi.</title>
        <authorList>
            <person name="Schikora-Tamarit M.A."/>
            <person name="Marcet-Houben M."/>
            <person name="Nosek J."/>
            <person name="Gabaldon T."/>
        </authorList>
    </citation>
    <scope>NUCLEOTIDE SEQUENCE</scope>
    <source>
        <strain evidence="9">CBS6341</strain>
    </source>
</reference>
<feature type="compositionally biased region" description="Low complexity" evidence="7">
    <location>
        <begin position="63"/>
        <end position="87"/>
    </location>
</feature>
<evidence type="ECO:0000256" key="3">
    <source>
        <dbReference type="ARBA" id="ARBA00022741"/>
    </source>
</evidence>
<keyword evidence="1" id="KW-0723">Serine/threonine-protein kinase</keyword>
<evidence type="ECO:0000256" key="2">
    <source>
        <dbReference type="ARBA" id="ARBA00022679"/>
    </source>
</evidence>
<dbReference type="InterPro" id="IPR008271">
    <property type="entry name" value="Ser/Thr_kinase_AS"/>
</dbReference>
<dbReference type="PROSITE" id="PS00107">
    <property type="entry name" value="PROTEIN_KINASE_ATP"/>
    <property type="match status" value="1"/>
</dbReference>
<dbReference type="GO" id="GO:0000776">
    <property type="term" value="C:kinetochore"/>
    <property type="evidence" value="ECO:0007669"/>
    <property type="project" value="TreeGrafter"/>
</dbReference>
<protein>
    <recommendedName>
        <fullName evidence="8">Protein kinase domain-containing protein</fullName>
    </recommendedName>
</protein>
<proteinExistence type="predicted"/>
<dbReference type="GO" id="GO:0098813">
    <property type="term" value="P:nuclear chromosome segregation"/>
    <property type="evidence" value="ECO:0007669"/>
    <property type="project" value="UniProtKB-ARBA"/>
</dbReference>
<comment type="caution">
    <text evidence="9">The sequence shown here is derived from an EMBL/GenBank/DDBJ whole genome shotgun (WGS) entry which is preliminary data.</text>
</comment>
<name>A0A9P8TEN5_9ASCO</name>
<feature type="compositionally biased region" description="Polar residues" evidence="7">
    <location>
        <begin position="226"/>
        <end position="238"/>
    </location>
</feature>
<feature type="binding site" evidence="6">
    <location>
        <position position="428"/>
    </location>
    <ligand>
        <name>ATP</name>
        <dbReference type="ChEBI" id="CHEBI:30616"/>
    </ligand>
</feature>
<dbReference type="InterPro" id="IPR027084">
    <property type="entry name" value="Mps1_cat"/>
</dbReference>
<dbReference type="Pfam" id="PF00069">
    <property type="entry name" value="Pkinase"/>
    <property type="match status" value="1"/>
</dbReference>
<gene>
    <name evidence="9" type="ORF">WICMUC_002680</name>
</gene>
<dbReference type="GO" id="GO:0005634">
    <property type="term" value="C:nucleus"/>
    <property type="evidence" value="ECO:0007669"/>
    <property type="project" value="TreeGrafter"/>
</dbReference>
<dbReference type="GO" id="GO:0004712">
    <property type="term" value="F:protein serine/threonine/tyrosine kinase activity"/>
    <property type="evidence" value="ECO:0007669"/>
    <property type="project" value="TreeGrafter"/>
</dbReference>
<accession>A0A9P8TEN5</accession>
<feature type="region of interest" description="Disordered" evidence="7">
    <location>
        <begin position="56"/>
        <end position="92"/>
    </location>
</feature>
<dbReference type="PANTHER" id="PTHR22974:SF21">
    <property type="entry name" value="DUAL SPECIFICITY PROTEIN KINASE TTK"/>
    <property type="match status" value="1"/>
</dbReference>
<dbReference type="CDD" id="cd14131">
    <property type="entry name" value="PKc_Mps1"/>
    <property type="match status" value="1"/>
</dbReference>
<dbReference type="GO" id="GO:0007094">
    <property type="term" value="P:mitotic spindle assembly checkpoint signaling"/>
    <property type="evidence" value="ECO:0007669"/>
    <property type="project" value="TreeGrafter"/>
</dbReference>
<evidence type="ECO:0000256" key="6">
    <source>
        <dbReference type="PROSITE-ProRule" id="PRU10141"/>
    </source>
</evidence>
<dbReference type="GO" id="GO:0004674">
    <property type="term" value="F:protein serine/threonine kinase activity"/>
    <property type="evidence" value="ECO:0007669"/>
    <property type="project" value="UniProtKB-KW"/>
</dbReference>
<dbReference type="EMBL" id="JAEUBF010000753">
    <property type="protein sequence ID" value="KAH3675591.1"/>
    <property type="molecule type" value="Genomic_DNA"/>
</dbReference>
<dbReference type="GO" id="GO:0005524">
    <property type="term" value="F:ATP binding"/>
    <property type="evidence" value="ECO:0007669"/>
    <property type="project" value="UniProtKB-UniRule"/>
</dbReference>
<dbReference type="OrthoDB" id="20524at2759"/>
<dbReference type="Proteomes" id="UP000769528">
    <property type="component" value="Unassembled WGS sequence"/>
</dbReference>
<evidence type="ECO:0000256" key="1">
    <source>
        <dbReference type="ARBA" id="ARBA00022527"/>
    </source>
</evidence>
<evidence type="ECO:0000256" key="7">
    <source>
        <dbReference type="SAM" id="MobiDB-lite"/>
    </source>
</evidence>
<feature type="compositionally biased region" description="Low complexity" evidence="7">
    <location>
        <begin position="215"/>
        <end position="225"/>
    </location>
</feature>
<keyword evidence="2" id="KW-0808">Transferase</keyword>
<dbReference type="GO" id="GO:0033316">
    <property type="term" value="P:meiotic spindle assembly checkpoint signaling"/>
    <property type="evidence" value="ECO:0007669"/>
    <property type="project" value="TreeGrafter"/>
</dbReference>
<reference evidence="9" key="2">
    <citation type="submission" date="2021-01" db="EMBL/GenBank/DDBJ databases">
        <authorList>
            <person name="Schikora-Tamarit M.A."/>
        </authorList>
    </citation>
    <scope>NUCLEOTIDE SEQUENCE</scope>
    <source>
        <strain evidence="9">CBS6341</strain>
    </source>
</reference>
<evidence type="ECO:0000259" key="8">
    <source>
        <dbReference type="PROSITE" id="PS50011"/>
    </source>
</evidence>
<feature type="region of interest" description="Disordered" evidence="7">
    <location>
        <begin position="212"/>
        <end position="238"/>
    </location>
</feature>
<dbReference type="SUPFAM" id="SSF56112">
    <property type="entry name" value="Protein kinase-like (PK-like)"/>
    <property type="match status" value="1"/>
</dbReference>
<evidence type="ECO:0000256" key="4">
    <source>
        <dbReference type="ARBA" id="ARBA00022777"/>
    </source>
</evidence>
<dbReference type="PROSITE" id="PS50011">
    <property type="entry name" value="PROTEIN_KINASE_DOM"/>
    <property type="match status" value="1"/>
</dbReference>
<dbReference type="FunFam" id="3.30.200.20:FF:000131">
    <property type="entry name" value="Dual specificity protein kinase TTK"/>
    <property type="match status" value="1"/>
</dbReference>
<evidence type="ECO:0000313" key="9">
    <source>
        <dbReference type="EMBL" id="KAH3675591.1"/>
    </source>
</evidence>
<keyword evidence="5 6" id="KW-0067">ATP-binding</keyword>
<keyword evidence="10" id="KW-1185">Reference proteome</keyword>
<dbReference type="Gene3D" id="3.30.200.20">
    <property type="entry name" value="Phosphorylase Kinase, domain 1"/>
    <property type="match status" value="1"/>
</dbReference>
<keyword evidence="3 6" id="KW-0547">Nucleotide-binding</keyword>